<dbReference type="GeneID" id="30074099"/>
<evidence type="ECO:0000256" key="1">
    <source>
        <dbReference type="SAM" id="MobiDB-lite"/>
    </source>
</evidence>
<protein>
    <submittedName>
        <fullName evidence="2">Uncharacterized protein</fullName>
    </submittedName>
</protein>
<organism evidence="2 3">
    <name type="scientific">Gibberella moniliformis (strain M3125 / FGSC 7600)</name>
    <name type="common">Maize ear and stalk rot fungus</name>
    <name type="synonym">Fusarium verticillioides</name>
    <dbReference type="NCBI Taxonomy" id="334819"/>
    <lineage>
        <taxon>Eukaryota</taxon>
        <taxon>Fungi</taxon>
        <taxon>Dikarya</taxon>
        <taxon>Ascomycota</taxon>
        <taxon>Pezizomycotina</taxon>
        <taxon>Sordariomycetes</taxon>
        <taxon>Hypocreomycetidae</taxon>
        <taxon>Hypocreales</taxon>
        <taxon>Nectriaceae</taxon>
        <taxon>Fusarium</taxon>
        <taxon>Fusarium fujikuroi species complex</taxon>
    </lineage>
</organism>
<name>W7N1J4_GIBM7</name>
<reference evidence="2 3" key="1">
    <citation type="journal article" date="2010" name="Nature">
        <title>Comparative genomics reveals mobile pathogenicity chromosomes in Fusarium.</title>
        <authorList>
            <person name="Ma L.J."/>
            <person name="van der Does H.C."/>
            <person name="Borkovich K.A."/>
            <person name="Coleman J.J."/>
            <person name="Daboussi M.J."/>
            <person name="Di Pietro A."/>
            <person name="Dufresne M."/>
            <person name="Freitag M."/>
            <person name="Grabherr M."/>
            <person name="Henrissat B."/>
            <person name="Houterman P.M."/>
            <person name="Kang S."/>
            <person name="Shim W.B."/>
            <person name="Woloshuk C."/>
            <person name="Xie X."/>
            <person name="Xu J.R."/>
            <person name="Antoniw J."/>
            <person name="Baker S.E."/>
            <person name="Bluhm B.H."/>
            <person name="Breakspear A."/>
            <person name="Brown D.W."/>
            <person name="Butchko R.A."/>
            <person name="Chapman S."/>
            <person name="Coulson R."/>
            <person name="Coutinho P.M."/>
            <person name="Danchin E.G."/>
            <person name="Diener A."/>
            <person name="Gale L.R."/>
            <person name="Gardiner D.M."/>
            <person name="Goff S."/>
            <person name="Hammond-Kosack K.E."/>
            <person name="Hilburn K."/>
            <person name="Hua-Van A."/>
            <person name="Jonkers W."/>
            <person name="Kazan K."/>
            <person name="Kodira C.D."/>
            <person name="Koehrsen M."/>
            <person name="Kumar L."/>
            <person name="Lee Y.H."/>
            <person name="Li L."/>
            <person name="Manners J.M."/>
            <person name="Miranda-Saavedra D."/>
            <person name="Mukherjee M."/>
            <person name="Park G."/>
            <person name="Park J."/>
            <person name="Park S.Y."/>
            <person name="Proctor R.H."/>
            <person name="Regev A."/>
            <person name="Ruiz-Roldan M.C."/>
            <person name="Sain D."/>
            <person name="Sakthikumar S."/>
            <person name="Sykes S."/>
            <person name="Schwartz D.C."/>
            <person name="Turgeon B.G."/>
            <person name="Wapinski I."/>
            <person name="Yoder O."/>
            <person name="Young S."/>
            <person name="Zeng Q."/>
            <person name="Zhou S."/>
            <person name="Galagan J."/>
            <person name="Cuomo C.A."/>
            <person name="Kistler H.C."/>
            <person name="Rep M."/>
        </authorList>
    </citation>
    <scope>NUCLEOTIDE SEQUENCE [LARGE SCALE GENOMIC DNA]</scope>
    <source>
        <strain evidence="3">M3125 / FGSC 7600</strain>
    </source>
</reference>
<dbReference type="RefSeq" id="XP_018760206.1">
    <property type="nucleotide sequence ID" value="XM_018906482.1"/>
</dbReference>
<dbReference type="EMBL" id="DS022260">
    <property type="protein sequence ID" value="EWG54015.1"/>
    <property type="molecule type" value="Genomic_DNA"/>
</dbReference>
<keyword evidence="3" id="KW-1185">Reference proteome</keyword>
<dbReference type="EMBL" id="CM000581">
    <property type="protein sequence ID" value="EWG54015.1"/>
    <property type="molecule type" value="Genomic_DNA"/>
</dbReference>
<dbReference type="KEGG" id="fvr:FVEG_17223"/>
<dbReference type="VEuPathDB" id="FungiDB:FVEG_17223"/>
<proteinExistence type="predicted"/>
<gene>
    <name evidence="2" type="ORF">FVEG_17223</name>
</gene>
<evidence type="ECO:0000313" key="2">
    <source>
        <dbReference type="EMBL" id="EWG54015.1"/>
    </source>
</evidence>
<dbReference type="Proteomes" id="UP000009096">
    <property type="component" value="Chromosome 4"/>
</dbReference>
<accession>W7N1J4</accession>
<dbReference type="OrthoDB" id="3692147at2759"/>
<feature type="region of interest" description="Disordered" evidence="1">
    <location>
        <begin position="1"/>
        <end position="20"/>
    </location>
</feature>
<dbReference type="AlphaFoldDB" id="W7N1J4"/>
<evidence type="ECO:0000313" key="3">
    <source>
        <dbReference type="Proteomes" id="UP000009096"/>
    </source>
</evidence>
<sequence>MANDDNSDYTDQTPSIFATKPGGSGLMQHVLWRGHSGSDRSILHPSGYLNRHQLNDLLRKIRQKGGYLLLPQRGPNTPPEWHAISEFDRLEVLPSEVDLIRLRGGWGFLNRSRVHNLTLLGREEIACGHCKYDKSCIVVHYHWKIRFSDWGLSCAPHDWFDAIDRESCVYNGPAGVPETYHIDACHNSYVGKED</sequence>